<comment type="caution">
    <text evidence="2">The sequence shown here is derived from an EMBL/GenBank/DDBJ whole genome shotgun (WGS) entry which is preliminary data.</text>
</comment>
<sequence>MSTPIGARIPPKLYAEGFERVAELLKGIGLSAIDVPTLTADVAEICRNHGLTIGSVDAHNVSQLLSRDRDMRRMAVERICAQIREASSLGAKVMFMCLVPEERTQPISESIGYFEETFVEIAPVCEASGIRVAIEGWPGPGPNYPTLGYTPEVWRAMFRCVPSTALGLCFDPSHLVRLGIDYLRVFDEFSTRIVHCHGKDAELLPEQQYLYGTMAARLDDTPGFSEGPWRYCIPGTGEVDWHRVAYRLDQIGYTGCVSIELEDFRYWGTLEDELRGIRKAHEHLVTHFG</sequence>
<feature type="domain" description="Xylose isomerase-like TIM barrel" evidence="1">
    <location>
        <begin position="40"/>
        <end position="284"/>
    </location>
</feature>
<gene>
    <name evidence="2" type="ORF">KKP3000_003197</name>
</gene>
<evidence type="ECO:0000313" key="2">
    <source>
        <dbReference type="EMBL" id="MFB5189808.1"/>
    </source>
</evidence>
<organism evidence="2 3">
    <name type="scientific">Alicyclobacillus fastidiosus</name>
    <dbReference type="NCBI Taxonomy" id="392011"/>
    <lineage>
        <taxon>Bacteria</taxon>
        <taxon>Bacillati</taxon>
        <taxon>Bacillota</taxon>
        <taxon>Bacilli</taxon>
        <taxon>Bacillales</taxon>
        <taxon>Alicyclobacillaceae</taxon>
        <taxon>Alicyclobacillus</taxon>
    </lineage>
</organism>
<proteinExistence type="predicted"/>
<dbReference type="EMBL" id="JBDXSU010000004">
    <property type="protein sequence ID" value="MFB5189808.1"/>
    <property type="molecule type" value="Genomic_DNA"/>
</dbReference>
<protein>
    <submittedName>
        <fullName evidence="2">Sugar phosphate isomerase/epimerase family protein</fullName>
    </submittedName>
</protein>
<dbReference type="Proteomes" id="UP001579974">
    <property type="component" value="Unassembled WGS sequence"/>
</dbReference>
<reference evidence="2 3" key="1">
    <citation type="journal article" date="2024" name="Int. J. Mol. Sci.">
        <title>Exploration of Alicyclobacillus spp. Genome in Search of Antibiotic Resistance.</title>
        <authorList>
            <person name="Bucka-Kolendo J."/>
            <person name="Kiousi D.E."/>
            <person name="Dekowska A."/>
            <person name="Mikolajczuk-Szczyrba A."/>
            <person name="Karadedos D.M."/>
            <person name="Michael P."/>
            <person name="Galanis A."/>
            <person name="Sokolowska B."/>
        </authorList>
    </citation>
    <scope>NUCLEOTIDE SEQUENCE [LARGE SCALE GENOMIC DNA]</scope>
    <source>
        <strain evidence="2 3">KKP 3000</strain>
    </source>
</reference>
<accession>A0ABV5AC03</accession>
<dbReference type="InterPro" id="IPR050312">
    <property type="entry name" value="IolE/XylAMocC-like"/>
</dbReference>
<evidence type="ECO:0000313" key="3">
    <source>
        <dbReference type="Proteomes" id="UP001579974"/>
    </source>
</evidence>
<evidence type="ECO:0000259" key="1">
    <source>
        <dbReference type="Pfam" id="PF01261"/>
    </source>
</evidence>
<keyword evidence="2" id="KW-0413">Isomerase</keyword>
<dbReference type="SUPFAM" id="SSF51658">
    <property type="entry name" value="Xylose isomerase-like"/>
    <property type="match status" value="1"/>
</dbReference>
<dbReference type="Pfam" id="PF01261">
    <property type="entry name" value="AP_endonuc_2"/>
    <property type="match status" value="1"/>
</dbReference>
<dbReference type="InterPro" id="IPR036237">
    <property type="entry name" value="Xyl_isomerase-like_sf"/>
</dbReference>
<name>A0ABV5AC03_9BACL</name>
<dbReference type="InterPro" id="IPR013022">
    <property type="entry name" value="Xyl_isomerase-like_TIM-brl"/>
</dbReference>
<dbReference type="GO" id="GO:0016853">
    <property type="term" value="F:isomerase activity"/>
    <property type="evidence" value="ECO:0007669"/>
    <property type="project" value="UniProtKB-KW"/>
</dbReference>
<keyword evidence="3" id="KW-1185">Reference proteome</keyword>
<dbReference type="PANTHER" id="PTHR12110">
    <property type="entry name" value="HYDROXYPYRUVATE ISOMERASE"/>
    <property type="match status" value="1"/>
</dbReference>
<dbReference type="RefSeq" id="WP_275476376.1">
    <property type="nucleotide sequence ID" value="NZ_CP162940.1"/>
</dbReference>
<dbReference type="Gene3D" id="3.20.20.150">
    <property type="entry name" value="Divalent-metal-dependent TIM barrel enzymes"/>
    <property type="match status" value="1"/>
</dbReference>
<dbReference type="PANTHER" id="PTHR12110:SF21">
    <property type="entry name" value="XYLOSE ISOMERASE-LIKE TIM BARREL DOMAIN-CONTAINING PROTEIN"/>
    <property type="match status" value="1"/>
</dbReference>